<dbReference type="dictyBase" id="DDB_G0283179"/>
<feature type="compositionally biased region" description="Polar residues" evidence="1">
    <location>
        <begin position="51"/>
        <end position="63"/>
    </location>
</feature>
<evidence type="ECO:0000313" key="2">
    <source>
        <dbReference type="EMBL" id="EAL65828.1"/>
    </source>
</evidence>
<comment type="caution">
    <text evidence="2">The sequence shown here is derived from an EMBL/GenBank/DDBJ whole genome shotgun (WGS) entry which is preliminary data.</text>
</comment>
<accession>Q54RE4</accession>
<organism evidence="2 3">
    <name type="scientific">Dictyostelium discoideum</name>
    <name type="common">Social amoeba</name>
    <dbReference type="NCBI Taxonomy" id="44689"/>
    <lineage>
        <taxon>Eukaryota</taxon>
        <taxon>Amoebozoa</taxon>
        <taxon>Evosea</taxon>
        <taxon>Eumycetozoa</taxon>
        <taxon>Dictyostelia</taxon>
        <taxon>Dictyosteliales</taxon>
        <taxon>Dictyosteliaceae</taxon>
        <taxon>Dictyostelium</taxon>
    </lineage>
</organism>
<sequence>MIFTSLTKFLNNSSSSSALNKNFDINSKSIVINFEKLNIQGVSILKSLLGNQSGTSIKNNPLGNQGGIDKY</sequence>
<dbReference type="HOGENOM" id="CLU_210587_0_0_1"/>
<dbReference type="GeneID" id="8623976"/>
<dbReference type="VEuPathDB" id="AmoebaDB:DDB_G0283179"/>
<protein>
    <submittedName>
        <fullName evidence="2">Uncharacterized protein</fullName>
    </submittedName>
</protein>
<dbReference type="EMBL" id="AAFI02000051">
    <property type="protein sequence ID" value="EAL65828.1"/>
    <property type="molecule type" value="Genomic_DNA"/>
</dbReference>
<feature type="region of interest" description="Disordered" evidence="1">
    <location>
        <begin position="51"/>
        <end position="71"/>
    </location>
</feature>
<dbReference type="Proteomes" id="UP000002195">
    <property type="component" value="Unassembled WGS sequence"/>
</dbReference>
<evidence type="ECO:0000313" key="3">
    <source>
        <dbReference type="Proteomes" id="UP000002195"/>
    </source>
</evidence>
<gene>
    <name evidence="2" type="ORF">DDB_G0283179</name>
</gene>
<dbReference type="RefSeq" id="XP_639201.1">
    <property type="nucleotide sequence ID" value="XM_634109.1"/>
</dbReference>
<keyword evidence="3" id="KW-1185">Reference proteome</keyword>
<dbReference type="PhylomeDB" id="Q54RE4"/>
<dbReference type="InParanoid" id="Q54RE4"/>
<name>Q54RE4_DICDI</name>
<proteinExistence type="predicted"/>
<reference evidence="2 3" key="1">
    <citation type="journal article" date="2005" name="Nature">
        <title>The genome of the social amoeba Dictyostelium discoideum.</title>
        <authorList>
            <consortium name="The Dictyostelium discoideum Sequencing Consortium"/>
            <person name="Eichinger L."/>
            <person name="Pachebat J.A."/>
            <person name="Glockner G."/>
            <person name="Rajandream M.A."/>
            <person name="Sucgang R."/>
            <person name="Berriman M."/>
            <person name="Song J."/>
            <person name="Olsen R."/>
            <person name="Szafranski K."/>
            <person name="Xu Q."/>
            <person name="Tunggal B."/>
            <person name="Kummerfeld S."/>
            <person name="Madera M."/>
            <person name="Konfortov B.A."/>
            <person name="Rivero F."/>
            <person name="Bankier A.T."/>
            <person name="Lehmann R."/>
            <person name="Hamlin N."/>
            <person name="Davies R."/>
            <person name="Gaudet P."/>
            <person name="Fey P."/>
            <person name="Pilcher K."/>
            <person name="Chen G."/>
            <person name="Saunders D."/>
            <person name="Sodergren E."/>
            <person name="Davis P."/>
            <person name="Kerhornou A."/>
            <person name="Nie X."/>
            <person name="Hall N."/>
            <person name="Anjard C."/>
            <person name="Hemphill L."/>
            <person name="Bason N."/>
            <person name="Farbrother P."/>
            <person name="Desany B."/>
            <person name="Just E."/>
            <person name="Morio T."/>
            <person name="Rost R."/>
            <person name="Churcher C."/>
            <person name="Cooper J."/>
            <person name="Haydock S."/>
            <person name="van Driessche N."/>
            <person name="Cronin A."/>
            <person name="Goodhead I."/>
            <person name="Muzny D."/>
            <person name="Mourier T."/>
            <person name="Pain A."/>
            <person name="Lu M."/>
            <person name="Harper D."/>
            <person name="Lindsay R."/>
            <person name="Hauser H."/>
            <person name="James K."/>
            <person name="Quiles M."/>
            <person name="Madan Babu M."/>
            <person name="Saito T."/>
            <person name="Buchrieser C."/>
            <person name="Wardroper A."/>
            <person name="Felder M."/>
            <person name="Thangavelu M."/>
            <person name="Johnson D."/>
            <person name="Knights A."/>
            <person name="Loulseged H."/>
            <person name="Mungall K."/>
            <person name="Oliver K."/>
            <person name="Price C."/>
            <person name="Quail M.A."/>
            <person name="Urushihara H."/>
            <person name="Hernandez J."/>
            <person name="Rabbinowitsch E."/>
            <person name="Steffen D."/>
            <person name="Sanders M."/>
            <person name="Ma J."/>
            <person name="Kohara Y."/>
            <person name="Sharp S."/>
            <person name="Simmonds M."/>
            <person name="Spiegler S."/>
            <person name="Tivey A."/>
            <person name="Sugano S."/>
            <person name="White B."/>
            <person name="Walker D."/>
            <person name="Woodward J."/>
            <person name="Winckler T."/>
            <person name="Tanaka Y."/>
            <person name="Shaulsky G."/>
            <person name="Schleicher M."/>
            <person name="Weinstock G."/>
            <person name="Rosenthal A."/>
            <person name="Cox E.C."/>
            <person name="Chisholm R.L."/>
            <person name="Gibbs R."/>
            <person name="Loomis W.F."/>
            <person name="Platzer M."/>
            <person name="Kay R.R."/>
            <person name="Williams J."/>
            <person name="Dear P.H."/>
            <person name="Noegel A.A."/>
            <person name="Barrell B."/>
            <person name="Kuspa A."/>
        </authorList>
    </citation>
    <scope>NUCLEOTIDE SEQUENCE [LARGE SCALE GENOMIC DNA]</scope>
    <source>
        <strain evidence="2 3">AX4</strain>
    </source>
</reference>
<dbReference type="PaxDb" id="44689-DDB0185397"/>
<evidence type="ECO:0000256" key="1">
    <source>
        <dbReference type="SAM" id="MobiDB-lite"/>
    </source>
</evidence>
<dbReference type="AlphaFoldDB" id="Q54RE4"/>
<dbReference type="KEGG" id="ddi:DDB_G0283179"/>